<keyword evidence="2" id="KW-1185">Reference proteome</keyword>
<accession>A0A803QTR5</accession>
<reference evidence="1" key="1">
    <citation type="submission" date="2018-11" db="EMBL/GenBank/DDBJ databases">
        <authorList>
            <person name="Grassa J C."/>
        </authorList>
    </citation>
    <scope>NUCLEOTIDE SEQUENCE [LARGE SCALE GENOMIC DNA]</scope>
</reference>
<dbReference type="AlphaFoldDB" id="A0A803QTR5"/>
<protein>
    <submittedName>
        <fullName evidence="1">Uncharacterized protein</fullName>
    </submittedName>
</protein>
<evidence type="ECO:0000313" key="1">
    <source>
        <dbReference type="EnsemblPlants" id="cds.novel_model_1285_5bd9a17a"/>
    </source>
</evidence>
<reference evidence="1" key="2">
    <citation type="submission" date="2021-03" db="UniProtKB">
        <authorList>
            <consortium name="EnsemblPlants"/>
        </authorList>
    </citation>
    <scope>IDENTIFICATION</scope>
</reference>
<evidence type="ECO:0000313" key="2">
    <source>
        <dbReference type="Proteomes" id="UP000596661"/>
    </source>
</evidence>
<dbReference type="Gramene" id="novel_model_1285_5bd9a17a">
    <property type="protein sequence ID" value="cds.novel_model_1285_5bd9a17a"/>
    <property type="gene ID" value="novel_gene_712_5bd9a17a"/>
</dbReference>
<dbReference type="EMBL" id="UZAU01000206">
    <property type="status" value="NOT_ANNOTATED_CDS"/>
    <property type="molecule type" value="Genomic_DNA"/>
</dbReference>
<dbReference type="Proteomes" id="UP000596661">
    <property type="component" value="Chromosome 2"/>
</dbReference>
<dbReference type="EnsemblPlants" id="novel_model_1285_5bd9a17a">
    <property type="protein sequence ID" value="cds.novel_model_1285_5bd9a17a"/>
    <property type="gene ID" value="novel_gene_712_5bd9a17a"/>
</dbReference>
<sequence length="61" mass="7190">MAGLLRYLPRHVLQSDVWGLPNCLALWLSYRFLSPYLKPCFSYLSKYVPKITNLVMLIEKE</sequence>
<name>A0A803QTR5_CANSA</name>
<organism evidence="1 2">
    <name type="scientific">Cannabis sativa</name>
    <name type="common">Hemp</name>
    <name type="synonym">Marijuana</name>
    <dbReference type="NCBI Taxonomy" id="3483"/>
    <lineage>
        <taxon>Eukaryota</taxon>
        <taxon>Viridiplantae</taxon>
        <taxon>Streptophyta</taxon>
        <taxon>Embryophyta</taxon>
        <taxon>Tracheophyta</taxon>
        <taxon>Spermatophyta</taxon>
        <taxon>Magnoliopsida</taxon>
        <taxon>eudicotyledons</taxon>
        <taxon>Gunneridae</taxon>
        <taxon>Pentapetalae</taxon>
        <taxon>rosids</taxon>
        <taxon>fabids</taxon>
        <taxon>Rosales</taxon>
        <taxon>Cannabaceae</taxon>
        <taxon>Cannabis</taxon>
    </lineage>
</organism>
<proteinExistence type="predicted"/>